<reference evidence="1 2" key="1">
    <citation type="journal article" date="2009" name="Proc. Natl. Acad. Sci. U.S.A.">
        <title>Biogeography of the Sulfolobus islandicus pan-genome.</title>
        <authorList>
            <person name="Reno M.L."/>
            <person name="Held N.L."/>
            <person name="Fields C.J."/>
            <person name="Burke P.V."/>
            <person name="Whitaker R.J."/>
        </authorList>
    </citation>
    <scope>NUCLEOTIDE SEQUENCE [LARGE SCALE GENOMIC DNA]</scope>
    <source>
        <strain evidence="2">M.14.25 / Kamchatka #1</strain>
    </source>
</reference>
<gene>
    <name evidence="1" type="ordered locus">M1425_1222</name>
</gene>
<evidence type="ECO:0000313" key="2">
    <source>
        <dbReference type="Proteomes" id="UP000001350"/>
    </source>
</evidence>
<dbReference type="AlphaFoldDB" id="C3MYK1"/>
<evidence type="ECO:0008006" key="3">
    <source>
        <dbReference type="Google" id="ProtNLM"/>
    </source>
</evidence>
<protein>
    <recommendedName>
        <fullName evidence="3">IS6 family transposase</fullName>
    </recommendedName>
</protein>
<dbReference type="KEGG" id="sia:M1425_1222"/>
<dbReference type="PANTHER" id="PTHR39967:SF1">
    <property type="entry name" value="ISH14-TYPE TRANSPOSASE HSIRS44"/>
    <property type="match status" value="1"/>
</dbReference>
<dbReference type="NCBIfam" id="NF033588">
    <property type="entry name" value="transpos_ISC774"/>
    <property type="match status" value="1"/>
</dbReference>
<dbReference type="Proteomes" id="UP000001350">
    <property type="component" value="Chromosome"/>
</dbReference>
<name>C3MYK1_SACI4</name>
<evidence type="ECO:0000313" key="1">
    <source>
        <dbReference type="EMBL" id="ACP37980.1"/>
    </source>
</evidence>
<dbReference type="EMBL" id="CP001400">
    <property type="protein sequence ID" value="ACP37980.1"/>
    <property type="molecule type" value="Genomic_DNA"/>
</dbReference>
<proteinExistence type="predicted"/>
<organism evidence="1 2">
    <name type="scientific">Saccharolobus islandicus (strain M.14.25 / Kamchatka #1)</name>
    <name type="common">Sulfolobus islandicus</name>
    <dbReference type="NCBI Taxonomy" id="427317"/>
    <lineage>
        <taxon>Archaea</taxon>
        <taxon>Thermoproteota</taxon>
        <taxon>Thermoprotei</taxon>
        <taxon>Sulfolobales</taxon>
        <taxon>Sulfolobaceae</taxon>
        <taxon>Saccharolobus</taxon>
    </lineage>
</organism>
<dbReference type="PANTHER" id="PTHR39967">
    <property type="match status" value="1"/>
</dbReference>
<sequence>MENIACIILFRVSTGVLLGGEIMGTMWKVPVLTQVILVLMEYINLSPRFYSKETVASALANYVSGLSSWRTMLPHSTLLYYHRRLSYVKYAVPLSGVYAIDEAKVRLTNGQYYYVWIVRDVKTKAIPFFMITSVRSGVHVLVVLANMKRAEEIARRIFKVRMDKVIYLHDGATAYNAFSWLNVEHEKVMFNERDYAEQGFRSLKHRLASMDFHFPWNSNKFTIVRWLSTFFLIYNILYTPTYLLDKGVIINVNISNE</sequence>
<dbReference type="HOGENOM" id="CLU_111887_0_0_2"/>
<accession>C3MYK1</accession>